<accession>A0A6M3KM81</accession>
<protein>
    <submittedName>
        <fullName evidence="2">Uncharacterized protein</fullName>
    </submittedName>
</protein>
<evidence type="ECO:0000313" key="2">
    <source>
        <dbReference type="EMBL" id="QJA83163.1"/>
    </source>
</evidence>
<reference evidence="2" key="1">
    <citation type="submission" date="2020-03" db="EMBL/GenBank/DDBJ databases">
        <title>The deep terrestrial virosphere.</title>
        <authorList>
            <person name="Holmfeldt K."/>
            <person name="Nilsson E."/>
            <person name="Simone D."/>
            <person name="Lopez-Fernandez M."/>
            <person name="Wu X."/>
            <person name="de Brujin I."/>
            <person name="Lundin D."/>
            <person name="Andersson A."/>
            <person name="Bertilsson S."/>
            <person name="Dopson M."/>
        </authorList>
    </citation>
    <scope>NUCLEOTIDE SEQUENCE</scope>
    <source>
        <strain evidence="2">MM415A00310</strain>
        <strain evidence="1">MM415B00528</strain>
    </source>
</reference>
<evidence type="ECO:0000313" key="1">
    <source>
        <dbReference type="EMBL" id="QJA64236.1"/>
    </source>
</evidence>
<dbReference type="EMBL" id="MT142504">
    <property type="protein sequence ID" value="QJA83163.1"/>
    <property type="molecule type" value="Genomic_DNA"/>
</dbReference>
<gene>
    <name evidence="2" type="ORF">MM415A00310_0043</name>
    <name evidence="1" type="ORF">MM415B00528_0043</name>
</gene>
<sequence length="95" mass="10658">MKGKPCPYKSITCQEAAGCHGCQILIDYESMQANERKKIMNRQDKVEMVMDVLQELSPLGDNGEIDLSQYISTSDINLVFDKLEWSGLAEQSKNG</sequence>
<organism evidence="2">
    <name type="scientific">viral metagenome</name>
    <dbReference type="NCBI Taxonomy" id="1070528"/>
    <lineage>
        <taxon>unclassified sequences</taxon>
        <taxon>metagenomes</taxon>
        <taxon>organismal metagenomes</taxon>
    </lineage>
</organism>
<dbReference type="AlphaFoldDB" id="A0A6M3KM81"/>
<dbReference type="EMBL" id="MT141515">
    <property type="protein sequence ID" value="QJA64236.1"/>
    <property type="molecule type" value="Genomic_DNA"/>
</dbReference>
<name>A0A6M3KM81_9ZZZZ</name>
<proteinExistence type="predicted"/>